<dbReference type="InterPro" id="IPR051534">
    <property type="entry name" value="CBASS_pafABC_assoc_protein"/>
</dbReference>
<evidence type="ECO:0000259" key="3">
    <source>
        <dbReference type="PROSITE" id="PS51000"/>
    </source>
</evidence>
<keyword evidence="1" id="KW-0805">Transcription regulation</keyword>
<dbReference type="InterPro" id="IPR026881">
    <property type="entry name" value="WYL_dom"/>
</dbReference>
<accession>A0A8J3LD40</accession>
<dbReference type="SUPFAM" id="SSF46785">
    <property type="entry name" value="Winged helix' DNA-binding domain"/>
    <property type="match status" value="1"/>
</dbReference>
<dbReference type="AlphaFoldDB" id="A0A8J3LD40"/>
<sequence>MKASRLVSLLLTLQQRRSVRAAELASLFEVSVRTVYRDVAALQAAGVPLWTEPGRAGGIRLLEGWRTRLDGLTGAEAAALFAGAAPEALAELGLGSVLLTAQAKVLATLPEPLRDQARTIAQRFHLDAPGWFHRGEELPHLMTVAEAVWEQRRITVRYRRADGSVRRELEPYGLVLKAGVWYLVARVPADDAVRTYRLARVVAVEARGELFERPERFRLAQWWAESAASFDRSLLRDLVRLRVSPRGLRLLPLVTDPAARGEAVRHTGPPDAQGWCEVELAVESPAVALGQLLPLGAEVEILAPARLRAEFAAVGAAIAARHA</sequence>
<dbReference type="Pfam" id="PF08279">
    <property type="entry name" value="HTH_11"/>
    <property type="match status" value="1"/>
</dbReference>
<dbReference type="Pfam" id="PF25583">
    <property type="entry name" value="WCX"/>
    <property type="match status" value="1"/>
</dbReference>
<feature type="domain" description="HTH deoR-type" evidence="3">
    <location>
        <begin position="2"/>
        <end position="57"/>
    </location>
</feature>
<dbReference type="InterPro" id="IPR057727">
    <property type="entry name" value="WCX_dom"/>
</dbReference>
<dbReference type="PROSITE" id="PS51000">
    <property type="entry name" value="HTH_DEOR_2"/>
    <property type="match status" value="1"/>
</dbReference>
<dbReference type="PANTHER" id="PTHR34580">
    <property type="match status" value="1"/>
</dbReference>
<dbReference type="InterPro" id="IPR013196">
    <property type="entry name" value="HTH_11"/>
</dbReference>
<dbReference type="PANTHER" id="PTHR34580:SF1">
    <property type="entry name" value="PROTEIN PAFC"/>
    <property type="match status" value="1"/>
</dbReference>
<protein>
    <submittedName>
        <fullName evidence="4">Transcriptional regulator</fullName>
    </submittedName>
</protein>
<comment type="caution">
    <text evidence="4">The sequence shown here is derived from an EMBL/GenBank/DDBJ whole genome shotgun (WGS) entry which is preliminary data.</text>
</comment>
<dbReference type="InterPro" id="IPR036388">
    <property type="entry name" value="WH-like_DNA-bd_sf"/>
</dbReference>
<name>A0A8J3LD40_9ACTN</name>
<evidence type="ECO:0000313" key="4">
    <source>
        <dbReference type="EMBL" id="GIG10485.1"/>
    </source>
</evidence>
<evidence type="ECO:0000256" key="2">
    <source>
        <dbReference type="ARBA" id="ARBA00023163"/>
    </source>
</evidence>
<dbReference type="InterPro" id="IPR001034">
    <property type="entry name" value="DeoR_HTH"/>
</dbReference>
<dbReference type="InterPro" id="IPR036390">
    <property type="entry name" value="WH_DNA-bd_sf"/>
</dbReference>
<dbReference type="Gene3D" id="1.10.10.10">
    <property type="entry name" value="Winged helix-like DNA-binding domain superfamily/Winged helix DNA-binding domain"/>
    <property type="match status" value="1"/>
</dbReference>
<proteinExistence type="predicted"/>
<dbReference type="RefSeq" id="WP_203698448.1">
    <property type="nucleotide sequence ID" value="NZ_BAAALC010000023.1"/>
</dbReference>
<dbReference type="EMBL" id="BONI01000090">
    <property type="protein sequence ID" value="GIG10485.1"/>
    <property type="molecule type" value="Genomic_DNA"/>
</dbReference>
<dbReference type="InterPro" id="IPR028349">
    <property type="entry name" value="PafC-like"/>
</dbReference>
<dbReference type="GO" id="GO:0003700">
    <property type="term" value="F:DNA-binding transcription factor activity"/>
    <property type="evidence" value="ECO:0007669"/>
    <property type="project" value="InterPro"/>
</dbReference>
<dbReference type="PROSITE" id="PS52050">
    <property type="entry name" value="WYL"/>
    <property type="match status" value="1"/>
</dbReference>
<keyword evidence="5" id="KW-1185">Reference proteome</keyword>
<keyword evidence="2" id="KW-0804">Transcription</keyword>
<gene>
    <name evidence="4" type="ORF">Cco03nite_71850</name>
</gene>
<dbReference type="Pfam" id="PF13280">
    <property type="entry name" value="WYL"/>
    <property type="match status" value="1"/>
</dbReference>
<evidence type="ECO:0000256" key="1">
    <source>
        <dbReference type="ARBA" id="ARBA00023015"/>
    </source>
</evidence>
<evidence type="ECO:0000313" key="5">
    <source>
        <dbReference type="Proteomes" id="UP000630887"/>
    </source>
</evidence>
<organism evidence="4 5">
    <name type="scientific">Catellatospora coxensis</name>
    <dbReference type="NCBI Taxonomy" id="310354"/>
    <lineage>
        <taxon>Bacteria</taxon>
        <taxon>Bacillati</taxon>
        <taxon>Actinomycetota</taxon>
        <taxon>Actinomycetes</taxon>
        <taxon>Micromonosporales</taxon>
        <taxon>Micromonosporaceae</taxon>
        <taxon>Catellatospora</taxon>
    </lineage>
</organism>
<dbReference type="PIRSF" id="PIRSF016838">
    <property type="entry name" value="PafC"/>
    <property type="match status" value="1"/>
</dbReference>
<reference evidence="4 5" key="1">
    <citation type="submission" date="2021-01" db="EMBL/GenBank/DDBJ databases">
        <title>Whole genome shotgun sequence of Catellatospora coxensis NBRC 107359.</title>
        <authorList>
            <person name="Komaki H."/>
            <person name="Tamura T."/>
        </authorList>
    </citation>
    <scope>NUCLEOTIDE SEQUENCE [LARGE SCALE GENOMIC DNA]</scope>
    <source>
        <strain evidence="4 5">NBRC 107359</strain>
    </source>
</reference>
<dbReference type="Proteomes" id="UP000630887">
    <property type="component" value="Unassembled WGS sequence"/>
</dbReference>